<dbReference type="InterPro" id="IPR036028">
    <property type="entry name" value="SH3-like_dom_sf"/>
</dbReference>
<gene>
    <name evidence="3" type="ORF">MCHLO_13377</name>
</gene>
<sequence>MPKPHAAQGRMHKDRKLNGVRNPRMPTDAELHHRGLLGAVGDTLGDVVGAVVTVVNTIVDGGGQTKTVTSTTTVPTTSTTAVQTTHTTTPEGQKTTSTQPGSSPTTTAQGSTTTGTSGDSGSSGDSSSSSEPPADGSSSTSSPDSSDGSPNTDKSASGTGGVLAVGSDPTSTTPKPSGPTSFIVKGSKTIAVIGTVTYSDGLPTVTGSTGGSSAGNGDGTTDGTTDASTTSGSSHFAKGIYAAIGVVITFLAAFLILFFVRRRARSKRANRRTWWTAGAVGRSSNNNGQSEKTEGWAAGTDDATIGESAATRSIRSSFGTTFDHSEFSITFDDNVAPELPSMAQIRGGPAIVPKGDLSSAGNTQLISPMTPVSPFAFVPPSPIAVPTQQQLVDVSTGTPVSPYTAYGYVPSTGYSDASRRISGGSVKSDSTQMPTARPFSQTESFHFPAPPTVEGQDALLMARPENPAPSTPTVSENPFADAFASSAVASLSAAADYAAATDMTRLSTASAAGVDATAQTIYRPFDATLQDEMTVHAGDLVRVLAVYDDGWSMVEKLPSTEEAKGKGKGKARIGLIPIDPARELADWGVCGRAGDCCLSERVVLLPLRVLLRLSLSCLHDHVLMPPTPEPPCPSYSASTPNQPTNPRPETRADAKPPIPT</sequence>
<feature type="region of interest" description="Disordered" evidence="1">
    <location>
        <begin position="200"/>
        <end position="231"/>
    </location>
</feature>
<feature type="compositionally biased region" description="Polar residues" evidence="1">
    <location>
        <begin position="635"/>
        <end position="644"/>
    </location>
</feature>
<proteinExistence type="predicted"/>
<evidence type="ECO:0000256" key="1">
    <source>
        <dbReference type="SAM" id="MobiDB-lite"/>
    </source>
</evidence>
<feature type="region of interest" description="Disordered" evidence="1">
    <location>
        <begin position="61"/>
        <end position="182"/>
    </location>
</feature>
<evidence type="ECO:0008006" key="5">
    <source>
        <dbReference type="Google" id="ProtNLM"/>
    </source>
</evidence>
<keyword evidence="2" id="KW-0812">Transmembrane</keyword>
<feature type="compositionally biased region" description="Low complexity" evidence="1">
    <location>
        <begin position="167"/>
        <end position="181"/>
    </location>
</feature>
<evidence type="ECO:0000256" key="2">
    <source>
        <dbReference type="SAM" id="Phobius"/>
    </source>
</evidence>
<keyword evidence="2" id="KW-0472">Membrane</keyword>
<dbReference type="SUPFAM" id="SSF50044">
    <property type="entry name" value="SH3-domain"/>
    <property type="match status" value="1"/>
</dbReference>
<feature type="compositionally biased region" description="Gly residues" evidence="1">
    <location>
        <begin position="208"/>
        <end position="220"/>
    </location>
</feature>
<protein>
    <recommendedName>
        <fullName evidence="5">SH3 domain-containing protein</fullName>
    </recommendedName>
</protein>
<evidence type="ECO:0000313" key="3">
    <source>
        <dbReference type="EMBL" id="GAT56759.1"/>
    </source>
</evidence>
<feature type="compositionally biased region" description="Low complexity" evidence="1">
    <location>
        <begin position="221"/>
        <end position="231"/>
    </location>
</feature>
<keyword evidence="4" id="KW-1185">Reference proteome</keyword>
<feature type="region of interest" description="Disordered" evidence="1">
    <location>
        <begin position="1"/>
        <end position="27"/>
    </location>
</feature>
<reference evidence="3" key="1">
    <citation type="submission" date="2014-09" db="EMBL/GenBank/DDBJ databases">
        <title>Genome sequence of the luminous mushroom Mycena chlorophos for searching fungal bioluminescence genes.</title>
        <authorList>
            <person name="Tanaka Y."/>
            <person name="Kasuga D."/>
            <person name="Oba Y."/>
            <person name="Hase S."/>
            <person name="Sato K."/>
            <person name="Oba Y."/>
            <person name="Sakakibara Y."/>
        </authorList>
    </citation>
    <scope>NUCLEOTIDE SEQUENCE</scope>
</reference>
<dbReference type="Gene3D" id="2.30.30.40">
    <property type="entry name" value="SH3 Domains"/>
    <property type="match status" value="1"/>
</dbReference>
<feature type="compositionally biased region" description="Low complexity" evidence="1">
    <location>
        <begin position="61"/>
        <end position="150"/>
    </location>
</feature>
<keyword evidence="2" id="KW-1133">Transmembrane helix</keyword>
<evidence type="ECO:0000313" key="4">
    <source>
        <dbReference type="Proteomes" id="UP000815677"/>
    </source>
</evidence>
<feature type="transmembrane region" description="Helical" evidence="2">
    <location>
        <begin position="240"/>
        <end position="260"/>
    </location>
</feature>
<feature type="region of interest" description="Disordered" evidence="1">
    <location>
        <begin position="628"/>
        <end position="660"/>
    </location>
</feature>
<dbReference type="EMBL" id="DF849338">
    <property type="protein sequence ID" value="GAT56759.1"/>
    <property type="molecule type" value="Genomic_DNA"/>
</dbReference>
<dbReference type="Proteomes" id="UP000815677">
    <property type="component" value="Unassembled WGS sequence"/>
</dbReference>
<name>A0ABQ0M0B8_MYCCL</name>
<organism evidence="3 4">
    <name type="scientific">Mycena chlorophos</name>
    <name type="common">Agaric fungus</name>
    <name type="synonym">Agaricus chlorophos</name>
    <dbReference type="NCBI Taxonomy" id="658473"/>
    <lineage>
        <taxon>Eukaryota</taxon>
        <taxon>Fungi</taxon>
        <taxon>Dikarya</taxon>
        <taxon>Basidiomycota</taxon>
        <taxon>Agaricomycotina</taxon>
        <taxon>Agaricomycetes</taxon>
        <taxon>Agaricomycetidae</taxon>
        <taxon>Agaricales</taxon>
        <taxon>Marasmiineae</taxon>
        <taxon>Mycenaceae</taxon>
        <taxon>Mycena</taxon>
    </lineage>
</organism>
<accession>A0ABQ0M0B8</accession>